<dbReference type="EMBL" id="CM002927">
    <property type="protein sequence ID" value="KGN46375.1"/>
    <property type="molecule type" value="Genomic_DNA"/>
</dbReference>
<organism evidence="2 3">
    <name type="scientific">Cucumis sativus</name>
    <name type="common">Cucumber</name>
    <dbReference type="NCBI Taxonomy" id="3659"/>
    <lineage>
        <taxon>Eukaryota</taxon>
        <taxon>Viridiplantae</taxon>
        <taxon>Streptophyta</taxon>
        <taxon>Embryophyta</taxon>
        <taxon>Tracheophyta</taxon>
        <taxon>Spermatophyta</taxon>
        <taxon>Magnoliopsida</taxon>
        <taxon>eudicotyledons</taxon>
        <taxon>Gunneridae</taxon>
        <taxon>Pentapetalae</taxon>
        <taxon>rosids</taxon>
        <taxon>fabids</taxon>
        <taxon>Cucurbitales</taxon>
        <taxon>Cucurbitaceae</taxon>
        <taxon>Benincaseae</taxon>
        <taxon>Cucumis</taxon>
    </lineage>
</organism>
<proteinExistence type="predicted"/>
<dbReference type="AlphaFoldDB" id="A0A0A0K9C7"/>
<protein>
    <submittedName>
        <fullName evidence="2">Uncharacterized protein</fullName>
    </submittedName>
</protein>
<reference evidence="2 3" key="4">
    <citation type="journal article" date="2011" name="BMC Genomics">
        <title>RNA-Seq improves annotation of protein-coding genes in the cucumber genome.</title>
        <authorList>
            <person name="Li Z."/>
            <person name="Zhang Z."/>
            <person name="Yan P."/>
            <person name="Huang S."/>
            <person name="Fei Z."/>
            <person name="Lin K."/>
        </authorList>
    </citation>
    <scope>NUCLEOTIDE SEQUENCE [LARGE SCALE GENOMIC DNA]</scope>
    <source>
        <strain evidence="3">cv. 9930</strain>
    </source>
</reference>
<sequence>MVGRSKETKKQEAENPRSDGRKKAKGISQNREGGADEEAGDRRDGDKEKPQRQRAAAADLWKRKKNYDIKSRPFDYWALLFIRTATLYLILNQRLDLHMLHALLRMLLPGGWGCLFKITRPDPENNCKMVFYG</sequence>
<reference evidence="2 3" key="3">
    <citation type="journal article" date="2010" name="BMC Genomics">
        <title>Transcriptome sequencing and comparative analysis of cucumber flowers with different sex types.</title>
        <authorList>
            <person name="Guo S."/>
            <person name="Zheng Y."/>
            <person name="Joung J.G."/>
            <person name="Liu S."/>
            <person name="Zhang Z."/>
            <person name="Crasta O.R."/>
            <person name="Sobral B.W."/>
            <person name="Xu Y."/>
            <person name="Huang S."/>
            <person name="Fei Z."/>
        </authorList>
    </citation>
    <scope>NUCLEOTIDE SEQUENCE [LARGE SCALE GENOMIC DNA]</scope>
    <source>
        <strain evidence="3">cv. 9930</strain>
    </source>
</reference>
<evidence type="ECO:0000256" key="1">
    <source>
        <dbReference type="SAM" id="MobiDB-lite"/>
    </source>
</evidence>
<feature type="compositionally biased region" description="Basic and acidic residues" evidence="1">
    <location>
        <begin position="1"/>
        <end position="21"/>
    </location>
</feature>
<gene>
    <name evidence="2" type="ORF">Csa_6G088030</name>
</gene>
<feature type="region of interest" description="Disordered" evidence="1">
    <location>
        <begin position="1"/>
        <end position="57"/>
    </location>
</feature>
<evidence type="ECO:0000313" key="2">
    <source>
        <dbReference type="EMBL" id="KGN46375.1"/>
    </source>
</evidence>
<name>A0A0A0K9C7_CUCSA</name>
<evidence type="ECO:0000313" key="3">
    <source>
        <dbReference type="Proteomes" id="UP000029981"/>
    </source>
</evidence>
<dbReference type="Gramene" id="KGN46375">
    <property type="protein sequence ID" value="KGN46375"/>
    <property type="gene ID" value="Csa_6G088030"/>
</dbReference>
<dbReference type="Proteomes" id="UP000029981">
    <property type="component" value="Chromosome 6"/>
</dbReference>
<accession>A0A0A0K9C7</accession>
<keyword evidence="3" id="KW-1185">Reference proteome</keyword>
<feature type="compositionally biased region" description="Basic and acidic residues" evidence="1">
    <location>
        <begin position="40"/>
        <end position="51"/>
    </location>
</feature>
<reference evidence="2 3" key="1">
    <citation type="journal article" date="2009" name="Nat. Genet.">
        <title>The genome of the cucumber, Cucumis sativus L.</title>
        <authorList>
            <person name="Huang S."/>
            <person name="Li R."/>
            <person name="Zhang Z."/>
            <person name="Li L."/>
            <person name="Gu X."/>
            <person name="Fan W."/>
            <person name="Lucas W.J."/>
            <person name="Wang X."/>
            <person name="Xie B."/>
            <person name="Ni P."/>
            <person name="Ren Y."/>
            <person name="Zhu H."/>
            <person name="Li J."/>
            <person name="Lin K."/>
            <person name="Jin W."/>
            <person name="Fei Z."/>
            <person name="Li G."/>
            <person name="Staub J."/>
            <person name="Kilian A."/>
            <person name="van der Vossen E.A."/>
            <person name="Wu Y."/>
            <person name="Guo J."/>
            <person name="He J."/>
            <person name="Jia Z."/>
            <person name="Ren Y."/>
            <person name="Tian G."/>
            <person name="Lu Y."/>
            <person name="Ruan J."/>
            <person name="Qian W."/>
            <person name="Wang M."/>
            <person name="Huang Q."/>
            <person name="Li B."/>
            <person name="Xuan Z."/>
            <person name="Cao J."/>
            <person name="Asan"/>
            <person name="Wu Z."/>
            <person name="Zhang J."/>
            <person name="Cai Q."/>
            <person name="Bai Y."/>
            <person name="Zhao B."/>
            <person name="Han Y."/>
            <person name="Li Y."/>
            <person name="Li X."/>
            <person name="Wang S."/>
            <person name="Shi Q."/>
            <person name="Liu S."/>
            <person name="Cho W.K."/>
            <person name="Kim J.Y."/>
            <person name="Xu Y."/>
            <person name="Heller-Uszynska K."/>
            <person name="Miao H."/>
            <person name="Cheng Z."/>
            <person name="Zhang S."/>
            <person name="Wu J."/>
            <person name="Yang Y."/>
            <person name="Kang H."/>
            <person name="Li M."/>
            <person name="Liang H."/>
            <person name="Ren X."/>
            <person name="Shi Z."/>
            <person name="Wen M."/>
            <person name="Jian M."/>
            <person name="Yang H."/>
            <person name="Zhang G."/>
            <person name="Yang Z."/>
            <person name="Chen R."/>
            <person name="Liu S."/>
            <person name="Li J."/>
            <person name="Ma L."/>
            <person name="Liu H."/>
            <person name="Zhou Y."/>
            <person name="Zhao J."/>
            <person name="Fang X."/>
            <person name="Li G."/>
            <person name="Fang L."/>
            <person name="Li Y."/>
            <person name="Liu D."/>
            <person name="Zheng H."/>
            <person name="Zhang Y."/>
            <person name="Qin N."/>
            <person name="Li Z."/>
            <person name="Yang G."/>
            <person name="Yang S."/>
            <person name="Bolund L."/>
            <person name="Kristiansen K."/>
            <person name="Zheng H."/>
            <person name="Li S."/>
            <person name="Zhang X."/>
            <person name="Yang H."/>
            <person name="Wang J."/>
            <person name="Sun R."/>
            <person name="Zhang B."/>
            <person name="Jiang S."/>
            <person name="Wang J."/>
            <person name="Du Y."/>
            <person name="Li S."/>
        </authorList>
    </citation>
    <scope>NUCLEOTIDE SEQUENCE [LARGE SCALE GENOMIC DNA]</scope>
    <source>
        <strain evidence="3">cv. 9930</strain>
    </source>
</reference>
<reference evidence="2 3" key="2">
    <citation type="journal article" date="2009" name="PLoS ONE">
        <title>An integrated genetic and cytogenetic map of the cucumber genome.</title>
        <authorList>
            <person name="Ren Y."/>
            <person name="Zhang Z."/>
            <person name="Liu J."/>
            <person name="Staub J.E."/>
            <person name="Han Y."/>
            <person name="Cheng Z."/>
            <person name="Li X."/>
            <person name="Lu J."/>
            <person name="Miao H."/>
            <person name="Kang H."/>
            <person name="Xie B."/>
            <person name="Gu X."/>
            <person name="Wang X."/>
            <person name="Du Y."/>
            <person name="Jin W."/>
            <person name="Huang S."/>
        </authorList>
    </citation>
    <scope>NUCLEOTIDE SEQUENCE [LARGE SCALE GENOMIC DNA]</scope>
    <source>
        <strain evidence="3">cv. 9930</strain>
    </source>
</reference>